<proteinExistence type="predicted"/>
<keyword evidence="1" id="KW-0812">Transmembrane</keyword>
<accession>A0A919U3L3</accession>
<evidence type="ECO:0000313" key="3">
    <source>
        <dbReference type="Proteomes" id="UP000632740"/>
    </source>
</evidence>
<evidence type="ECO:0000313" key="2">
    <source>
        <dbReference type="EMBL" id="GIG22552.1"/>
    </source>
</evidence>
<keyword evidence="3" id="KW-1185">Reference proteome</keyword>
<keyword evidence="1" id="KW-1133">Transmembrane helix</keyword>
<gene>
    <name evidence="2" type="ORF">Cch01nite_32760</name>
</gene>
<organism evidence="2 3">
    <name type="scientific">Cellulomonas chitinilytica</name>
    <dbReference type="NCBI Taxonomy" id="398759"/>
    <lineage>
        <taxon>Bacteria</taxon>
        <taxon>Bacillati</taxon>
        <taxon>Actinomycetota</taxon>
        <taxon>Actinomycetes</taxon>
        <taxon>Micrococcales</taxon>
        <taxon>Cellulomonadaceae</taxon>
        <taxon>Cellulomonas</taxon>
    </lineage>
</organism>
<dbReference type="AlphaFoldDB" id="A0A919U3L3"/>
<dbReference type="Proteomes" id="UP000632740">
    <property type="component" value="Unassembled WGS sequence"/>
</dbReference>
<feature type="transmembrane region" description="Helical" evidence="1">
    <location>
        <begin position="95"/>
        <end position="114"/>
    </location>
</feature>
<name>A0A919U3L3_9CELL</name>
<reference evidence="2" key="1">
    <citation type="submission" date="2021-01" db="EMBL/GenBank/DDBJ databases">
        <title>Whole genome shotgun sequence of Cellulomonas chitinilytica NBRC 110799.</title>
        <authorList>
            <person name="Komaki H."/>
            <person name="Tamura T."/>
        </authorList>
    </citation>
    <scope>NUCLEOTIDE SEQUENCE</scope>
    <source>
        <strain evidence="2">NBRC 110799</strain>
    </source>
</reference>
<evidence type="ECO:0000256" key="1">
    <source>
        <dbReference type="SAM" id="Phobius"/>
    </source>
</evidence>
<dbReference type="EMBL" id="BONK01000012">
    <property type="protein sequence ID" value="GIG22552.1"/>
    <property type="molecule type" value="Genomic_DNA"/>
</dbReference>
<comment type="caution">
    <text evidence="2">The sequence shown here is derived from an EMBL/GenBank/DDBJ whole genome shotgun (WGS) entry which is preliminary data.</text>
</comment>
<sequence length="166" mass="16706">MATALPRAVGRLPHPVLTGLAVALCPAVGLALAAQGRVLLHQCLPAGGLGPWGVGLAVLRDASECPDGSYALGSVASGAVVLLSVAVPVLVAHLLAALCGVGLSAAVLGALRAVPRFLRTLVRRTVDEPAAVVVRGARMRVAAVPVRPHARLLVVHLPVRGPPAVV</sequence>
<feature type="transmembrane region" description="Helical" evidence="1">
    <location>
        <begin position="12"/>
        <end position="33"/>
    </location>
</feature>
<protein>
    <submittedName>
        <fullName evidence="2">Uncharacterized protein</fullName>
    </submittedName>
</protein>
<keyword evidence="1" id="KW-0472">Membrane</keyword>